<keyword evidence="1" id="KW-0175">Coiled coil</keyword>
<keyword evidence="4" id="KW-1185">Reference proteome</keyword>
<proteinExistence type="predicted"/>
<dbReference type="EMBL" id="JXJU01000005">
    <property type="protein sequence ID" value="PCS00106.1"/>
    <property type="molecule type" value="Genomic_DNA"/>
</dbReference>
<keyword evidence="2" id="KW-0472">Membrane</keyword>
<evidence type="ECO:0000256" key="2">
    <source>
        <dbReference type="SAM" id="Phobius"/>
    </source>
</evidence>
<gene>
    <name evidence="3" type="ORF">RT41_GL001417</name>
</gene>
<dbReference type="AlphaFoldDB" id="A0A2A5RLD2"/>
<feature type="transmembrane region" description="Helical" evidence="2">
    <location>
        <begin position="29"/>
        <end position="47"/>
    </location>
</feature>
<dbReference type="Pfam" id="PF10066">
    <property type="entry name" value="DUF2304"/>
    <property type="match status" value="1"/>
</dbReference>
<evidence type="ECO:0000256" key="1">
    <source>
        <dbReference type="SAM" id="Coils"/>
    </source>
</evidence>
<organism evidence="3 4">
    <name type="scientific">Lactococcus fujiensis JCM 16395</name>
    <dbReference type="NCBI Taxonomy" id="1291764"/>
    <lineage>
        <taxon>Bacteria</taxon>
        <taxon>Bacillati</taxon>
        <taxon>Bacillota</taxon>
        <taxon>Bacilli</taxon>
        <taxon>Lactobacillales</taxon>
        <taxon>Streptococcaceae</taxon>
        <taxon>Lactococcus</taxon>
    </lineage>
</organism>
<protein>
    <recommendedName>
        <fullName evidence="5">DUF2304 domain-containing protein</fullName>
    </recommendedName>
</protein>
<sequence>MAIILAFAFFIFTIRLVRRDKAEIRHMLKWIILAIVILLGAVFPEIGSKIAHLMGIKTLASMTLFVLVGILIIIAMLYQISLVSAEKQITNLVQEVSLLKKRVDELEEQTKDE</sequence>
<dbReference type="Proteomes" id="UP000218181">
    <property type="component" value="Unassembled WGS sequence"/>
</dbReference>
<comment type="caution">
    <text evidence="3">The sequence shown here is derived from an EMBL/GenBank/DDBJ whole genome shotgun (WGS) entry which is preliminary data.</text>
</comment>
<accession>A0A2A5RLD2</accession>
<evidence type="ECO:0000313" key="3">
    <source>
        <dbReference type="EMBL" id="PCS00106.1"/>
    </source>
</evidence>
<feature type="transmembrane region" description="Helical" evidence="2">
    <location>
        <begin position="59"/>
        <end position="78"/>
    </location>
</feature>
<evidence type="ECO:0008006" key="5">
    <source>
        <dbReference type="Google" id="ProtNLM"/>
    </source>
</evidence>
<dbReference type="STRING" id="1291764.GCA_001311235_02617"/>
<keyword evidence="2" id="KW-1133">Transmembrane helix</keyword>
<reference evidence="3 4" key="1">
    <citation type="submission" date="2014-12" db="EMBL/GenBank/DDBJ databases">
        <title>Draft genome sequences of 10 type strains of Lactococcus.</title>
        <authorList>
            <person name="Sun Z."/>
            <person name="Zhong Z."/>
            <person name="Liu W."/>
            <person name="Zhang W."/>
            <person name="Zhang H."/>
        </authorList>
    </citation>
    <scope>NUCLEOTIDE SEQUENCE [LARGE SCALE GENOMIC DNA]</scope>
    <source>
        <strain evidence="3 4">JCM 16395</strain>
    </source>
</reference>
<dbReference type="InterPro" id="IPR019277">
    <property type="entry name" value="DUF2304"/>
</dbReference>
<keyword evidence="2" id="KW-0812">Transmembrane</keyword>
<name>A0A2A5RLD2_9LACT</name>
<feature type="coiled-coil region" evidence="1">
    <location>
        <begin position="82"/>
        <end position="109"/>
    </location>
</feature>
<evidence type="ECO:0000313" key="4">
    <source>
        <dbReference type="Proteomes" id="UP000218181"/>
    </source>
</evidence>